<organism evidence="2 3">
    <name type="scientific">Zymoseptoria tritici (strain ST99CH_3D7)</name>
    <dbReference type="NCBI Taxonomy" id="1276538"/>
    <lineage>
        <taxon>Eukaryota</taxon>
        <taxon>Fungi</taxon>
        <taxon>Dikarya</taxon>
        <taxon>Ascomycota</taxon>
        <taxon>Pezizomycotina</taxon>
        <taxon>Dothideomycetes</taxon>
        <taxon>Dothideomycetidae</taxon>
        <taxon>Mycosphaerellales</taxon>
        <taxon>Mycosphaerellaceae</taxon>
        <taxon>Zymoseptoria</taxon>
    </lineage>
</organism>
<dbReference type="SUPFAM" id="SSF81301">
    <property type="entry name" value="Nucleotidyltransferase"/>
    <property type="match status" value="1"/>
</dbReference>
<evidence type="ECO:0000313" key="2">
    <source>
        <dbReference type="EMBL" id="SMQ47810.1"/>
    </source>
</evidence>
<dbReference type="InterPro" id="IPR043519">
    <property type="entry name" value="NT_sf"/>
</dbReference>
<dbReference type="EMBL" id="LT853693">
    <property type="protein sequence ID" value="SMQ47810.1"/>
    <property type="molecule type" value="Genomic_DNA"/>
</dbReference>
<name>A0A1X7RKT7_ZYMT9</name>
<evidence type="ECO:0000256" key="1">
    <source>
        <dbReference type="SAM" id="MobiDB-lite"/>
    </source>
</evidence>
<dbReference type="Gene3D" id="3.30.460.40">
    <property type="match status" value="1"/>
</dbReference>
<reference evidence="2 3" key="1">
    <citation type="submission" date="2016-06" db="EMBL/GenBank/DDBJ databases">
        <authorList>
            <person name="Kjaerup R.B."/>
            <person name="Dalgaard T.S."/>
            <person name="Juul-Madsen H.R."/>
        </authorList>
    </citation>
    <scope>NUCLEOTIDE SEQUENCE [LARGE SCALE GENOMIC DNA]</scope>
</reference>
<protein>
    <submittedName>
        <fullName evidence="2">Uncharacterized protein</fullName>
    </submittedName>
</protein>
<keyword evidence="3" id="KW-1185">Reference proteome</keyword>
<evidence type="ECO:0000313" key="3">
    <source>
        <dbReference type="Proteomes" id="UP000215127"/>
    </source>
</evidence>
<accession>A0A1X7RKT7</accession>
<gene>
    <name evidence="2" type="ORF">ZT3D7_G2958</name>
</gene>
<proteinExistence type="predicted"/>
<dbReference type="Proteomes" id="UP000215127">
    <property type="component" value="Chromosome 2"/>
</dbReference>
<feature type="region of interest" description="Disordered" evidence="1">
    <location>
        <begin position="1"/>
        <end position="26"/>
    </location>
</feature>
<dbReference type="AlphaFoldDB" id="A0A1X7RKT7"/>
<sequence length="200" mass="22623">MSQQRYDLAEYDSEEERRQDPQGPPLENQVAAAQYIGSKIQSEQGVYALMGGFALLLLGSRRATRDVDMVTDLQMRKVWALVEGDPRLVIPTKKNVAKTVEVDIALPGVKGTPKNIRGATATIRNMSSLDVVNVLRGKLYHYADRQFDRDFEDILFLLRSYERDIVTGRKNLRESDVEAFLDSEDLSKGDRARFTQILLG</sequence>